<feature type="chain" id="PRO_5040373972" evidence="2">
    <location>
        <begin position="22"/>
        <end position="235"/>
    </location>
</feature>
<organism evidence="3 4">
    <name type="scientific">Fusarium solani</name>
    <name type="common">Filamentous fungus</name>
    <dbReference type="NCBI Taxonomy" id="169388"/>
    <lineage>
        <taxon>Eukaryota</taxon>
        <taxon>Fungi</taxon>
        <taxon>Dikarya</taxon>
        <taxon>Ascomycota</taxon>
        <taxon>Pezizomycotina</taxon>
        <taxon>Sordariomycetes</taxon>
        <taxon>Hypocreomycetidae</taxon>
        <taxon>Hypocreales</taxon>
        <taxon>Nectriaceae</taxon>
        <taxon>Fusarium</taxon>
        <taxon>Fusarium solani species complex</taxon>
    </lineage>
</organism>
<dbReference type="OrthoDB" id="5105694at2759"/>
<reference evidence="3" key="1">
    <citation type="journal article" date="2021" name="Nat. Commun.">
        <title>Genetic determinants of endophytism in the Arabidopsis root mycobiome.</title>
        <authorList>
            <person name="Mesny F."/>
            <person name="Miyauchi S."/>
            <person name="Thiergart T."/>
            <person name="Pickel B."/>
            <person name="Atanasova L."/>
            <person name="Karlsson M."/>
            <person name="Huettel B."/>
            <person name="Barry K.W."/>
            <person name="Haridas S."/>
            <person name="Chen C."/>
            <person name="Bauer D."/>
            <person name="Andreopoulos W."/>
            <person name="Pangilinan J."/>
            <person name="LaButti K."/>
            <person name="Riley R."/>
            <person name="Lipzen A."/>
            <person name="Clum A."/>
            <person name="Drula E."/>
            <person name="Henrissat B."/>
            <person name="Kohler A."/>
            <person name="Grigoriev I.V."/>
            <person name="Martin F.M."/>
            <person name="Hacquard S."/>
        </authorList>
    </citation>
    <scope>NUCLEOTIDE SEQUENCE</scope>
    <source>
        <strain evidence="3">FSSC 5 MPI-SDFR-AT-0091</strain>
    </source>
</reference>
<proteinExistence type="predicted"/>
<evidence type="ECO:0000256" key="1">
    <source>
        <dbReference type="SAM" id="MobiDB-lite"/>
    </source>
</evidence>
<evidence type="ECO:0000313" key="3">
    <source>
        <dbReference type="EMBL" id="KAH7268462.1"/>
    </source>
</evidence>
<dbReference type="Proteomes" id="UP000736672">
    <property type="component" value="Unassembled WGS sequence"/>
</dbReference>
<comment type="caution">
    <text evidence="3">The sequence shown here is derived from an EMBL/GenBank/DDBJ whole genome shotgun (WGS) entry which is preliminary data.</text>
</comment>
<gene>
    <name evidence="3" type="ORF">B0J15DRAFT_578616</name>
</gene>
<name>A0A9P9R7A3_FUSSL</name>
<keyword evidence="2" id="KW-0732">Signal</keyword>
<accession>A0A9P9R7A3</accession>
<protein>
    <submittedName>
        <fullName evidence="3">Uncharacterized protein</fullName>
    </submittedName>
</protein>
<evidence type="ECO:0000256" key="2">
    <source>
        <dbReference type="SAM" id="SignalP"/>
    </source>
</evidence>
<keyword evidence="4" id="KW-1185">Reference proteome</keyword>
<evidence type="ECO:0000313" key="4">
    <source>
        <dbReference type="Proteomes" id="UP000736672"/>
    </source>
</evidence>
<sequence>MVSSKLLTGVLAMLSVGVANGKVCYPTRSTTLSTTAETTTSTAGSSTATGSSTTETATSSSIEISSSSTTESSSVETTTASTTDSSSAETTTSSATESTTTTSTVSTDATTTVTTSSAETSSTYITITSTTASSTEIETASTSTSTFFPAGLFPCQNDADCDLRGGVCDPMRCGCINLMCYLKTTTMATMTTTALPEFACGSDTQCVGASFCLDQGANICACVNALCIVTVLPLP</sequence>
<dbReference type="EMBL" id="JAGTJS010000005">
    <property type="protein sequence ID" value="KAH7268462.1"/>
    <property type="molecule type" value="Genomic_DNA"/>
</dbReference>
<feature type="signal peptide" evidence="2">
    <location>
        <begin position="1"/>
        <end position="21"/>
    </location>
</feature>
<feature type="region of interest" description="Disordered" evidence="1">
    <location>
        <begin position="32"/>
        <end position="113"/>
    </location>
</feature>
<dbReference type="AlphaFoldDB" id="A0A9P9R7A3"/>